<dbReference type="EMBL" id="JAIWYP010000005">
    <property type="protein sequence ID" value="KAH3822115.1"/>
    <property type="molecule type" value="Genomic_DNA"/>
</dbReference>
<evidence type="ECO:0000313" key="1">
    <source>
        <dbReference type="EMBL" id="KAH3822115.1"/>
    </source>
</evidence>
<comment type="caution">
    <text evidence="1">The sequence shown here is derived from an EMBL/GenBank/DDBJ whole genome shotgun (WGS) entry which is preliminary data.</text>
</comment>
<name>A0A9D4GS71_DREPO</name>
<reference evidence="1" key="2">
    <citation type="submission" date="2020-11" db="EMBL/GenBank/DDBJ databases">
        <authorList>
            <person name="McCartney M.A."/>
            <person name="Auch B."/>
            <person name="Kono T."/>
            <person name="Mallez S."/>
            <person name="Becker A."/>
            <person name="Gohl D.M."/>
            <person name="Silverstein K.A.T."/>
            <person name="Koren S."/>
            <person name="Bechman K.B."/>
            <person name="Herman A."/>
            <person name="Abrahante J.E."/>
            <person name="Garbe J."/>
        </authorList>
    </citation>
    <scope>NUCLEOTIDE SEQUENCE</scope>
    <source>
        <strain evidence="1">Duluth1</strain>
        <tissue evidence="1">Whole animal</tissue>
    </source>
</reference>
<proteinExistence type="predicted"/>
<keyword evidence="2" id="KW-1185">Reference proteome</keyword>
<protein>
    <submittedName>
        <fullName evidence="1">Uncharacterized protein</fullName>
    </submittedName>
</protein>
<organism evidence="1 2">
    <name type="scientific">Dreissena polymorpha</name>
    <name type="common">Zebra mussel</name>
    <name type="synonym">Mytilus polymorpha</name>
    <dbReference type="NCBI Taxonomy" id="45954"/>
    <lineage>
        <taxon>Eukaryota</taxon>
        <taxon>Metazoa</taxon>
        <taxon>Spiralia</taxon>
        <taxon>Lophotrochozoa</taxon>
        <taxon>Mollusca</taxon>
        <taxon>Bivalvia</taxon>
        <taxon>Autobranchia</taxon>
        <taxon>Heteroconchia</taxon>
        <taxon>Euheterodonta</taxon>
        <taxon>Imparidentia</taxon>
        <taxon>Neoheterodontei</taxon>
        <taxon>Myida</taxon>
        <taxon>Dreissenoidea</taxon>
        <taxon>Dreissenidae</taxon>
        <taxon>Dreissena</taxon>
    </lineage>
</organism>
<accession>A0A9D4GS71</accession>
<dbReference type="Proteomes" id="UP000828390">
    <property type="component" value="Unassembled WGS sequence"/>
</dbReference>
<dbReference type="AlphaFoldDB" id="A0A9D4GS71"/>
<gene>
    <name evidence="1" type="ORF">DPMN_123886</name>
</gene>
<evidence type="ECO:0000313" key="2">
    <source>
        <dbReference type="Proteomes" id="UP000828390"/>
    </source>
</evidence>
<sequence>MLKQHRQKSGYFCGRQRDMKCADSGMVAPCKTAQCAAWSEATLAAYDMRLPGSYF</sequence>
<reference evidence="1" key="1">
    <citation type="journal article" date="2019" name="bioRxiv">
        <title>The Genome of the Zebra Mussel, Dreissena polymorpha: A Resource for Invasive Species Research.</title>
        <authorList>
            <person name="McCartney M.A."/>
            <person name="Auch B."/>
            <person name="Kono T."/>
            <person name="Mallez S."/>
            <person name="Zhang Y."/>
            <person name="Obille A."/>
            <person name="Becker A."/>
            <person name="Abrahante J.E."/>
            <person name="Garbe J."/>
            <person name="Badalamenti J.P."/>
            <person name="Herman A."/>
            <person name="Mangelson H."/>
            <person name="Liachko I."/>
            <person name="Sullivan S."/>
            <person name="Sone E.D."/>
            <person name="Koren S."/>
            <person name="Silverstein K.A.T."/>
            <person name="Beckman K.B."/>
            <person name="Gohl D.M."/>
        </authorList>
    </citation>
    <scope>NUCLEOTIDE SEQUENCE</scope>
    <source>
        <strain evidence="1">Duluth1</strain>
        <tissue evidence="1">Whole animal</tissue>
    </source>
</reference>